<proteinExistence type="predicted"/>
<comment type="caution">
    <text evidence="2">The sequence shown here is derived from an EMBL/GenBank/DDBJ whole genome shotgun (WGS) entry which is preliminary data.</text>
</comment>
<evidence type="ECO:0000313" key="3">
    <source>
        <dbReference type="Proteomes" id="UP001183246"/>
    </source>
</evidence>
<reference evidence="3" key="1">
    <citation type="submission" date="2023-07" db="EMBL/GenBank/DDBJ databases">
        <title>30 novel species of actinomycetes from the DSMZ collection.</title>
        <authorList>
            <person name="Nouioui I."/>
        </authorList>
    </citation>
    <scope>NUCLEOTIDE SEQUENCE [LARGE SCALE GENOMIC DNA]</scope>
    <source>
        <strain evidence="3">DSM 44938</strain>
    </source>
</reference>
<dbReference type="Proteomes" id="UP001183246">
    <property type="component" value="Unassembled WGS sequence"/>
</dbReference>
<feature type="compositionally biased region" description="Acidic residues" evidence="1">
    <location>
        <begin position="17"/>
        <end position="27"/>
    </location>
</feature>
<keyword evidence="3" id="KW-1185">Reference proteome</keyword>
<feature type="region of interest" description="Disordered" evidence="1">
    <location>
        <begin position="1"/>
        <end position="27"/>
    </location>
</feature>
<name>A0ABU2MQ60_9ACTN</name>
<accession>A0ABU2MQ60</accession>
<sequence length="130" mass="13620">MRTVKPPKRSEPGDFAPEFDDETSGVADEEPFADLVRVICPDCARPVALADPGEAMPQHALCSTPWNPFGLTLCPGSGRVVAGDKAAVVPAAPAGRESVSLAALPEGLDWRLQPFSHVTTTAATTLRQAA</sequence>
<evidence type="ECO:0000313" key="2">
    <source>
        <dbReference type="EMBL" id="MDT0343757.1"/>
    </source>
</evidence>
<evidence type="ECO:0000256" key="1">
    <source>
        <dbReference type="SAM" id="MobiDB-lite"/>
    </source>
</evidence>
<protein>
    <submittedName>
        <fullName evidence="2">Uncharacterized protein</fullName>
    </submittedName>
</protein>
<organism evidence="2 3">
    <name type="scientific">Streptomyces litchfieldiae</name>
    <dbReference type="NCBI Taxonomy" id="3075543"/>
    <lineage>
        <taxon>Bacteria</taxon>
        <taxon>Bacillati</taxon>
        <taxon>Actinomycetota</taxon>
        <taxon>Actinomycetes</taxon>
        <taxon>Kitasatosporales</taxon>
        <taxon>Streptomycetaceae</taxon>
        <taxon>Streptomyces</taxon>
    </lineage>
</organism>
<gene>
    <name evidence="2" type="ORF">RM590_14210</name>
</gene>
<dbReference type="EMBL" id="JAVREL010000007">
    <property type="protein sequence ID" value="MDT0343757.1"/>
    <property type="molecule type" value="Genomic_DNA"/>
</dbReference>